<dbReference type="Proteomes" id="UP000539473">
    <property type="component" value="Unassembled WGS sequence"/>
</dbReference>
<name>A0A7W8KGC6_9DEIO</name>
<accession>A0A7W8KGC6</accession>
<evidence type="ECO:0000256" key="1">
    <source>
        <dbReference type="SAM" id="MobiDB-lite"/>
    </source>
</evidence>
<gene>
    <name evidence="2" type="ORF">GCM10017781_18890</name>
    <name evidence="3" type="ORF">HNQ07_002077</name>
</gene>
<evidence type="ECO:0000313" key="3">
    <source>
        <dbReference type="EMBL" id="MBB5376613.1"/>
    </source>
</evidence>
<protein>
    <submittedName>
        <fullName evidence="3">Uncharacterized protein</fullName>
    </submittedName>
</protein>
<feature type="compositionally biased region" description="Basic and acidic residues" evidence="1">
    <location>
        <begin position="10"/>
        <end position="33"/>
    </location>
</feature>
<dbReference type="EMBL" id="BNAJ01000004">
    <property type="protein sequence ID" value="GHF42774.1"/>
    <property type="molecule type" value="Genomic_DNA"/>
</dbReference>
<feature type="compositionally biased region" description="Basic and acidic residues" evidence="1">
    <location>
        <begin position="64"/>
        <end position="75"/>
    </location>
</feature>
<evidence type="ECO:0000313" key="4">
    <source>
        <dbReference type="Proteomes" id="UP000539473"/>
    </source>
</evidence>
<reference evidence="5" key="2">
    <citation type="journal article" date="2019" name="Int. J. Syst. Evol. Microbiol.">
        <title>The Global Catalogue of Microorganisms (GCM) 10K type strain sequencing project: providing services to taxonomists for standard genome sequencing and annotation.</title>
        <authorList>
            <consortium name="The Broad Institute Genomics Platform"/>
            <consortium name="The Broad Institute Genome Sequencing Center for Infectious Disease"/>
            <person name="Wu L."/>
            <person name="Ma J."/>
        </authorList>
    </citation>
    <scope>NUCLEOTIDE SEQUENCE [LARGE SCALE GENOMIC DNA]</scope>
    <source>
        <strain evidence="5">CGMCC 1.18437</strain>
    </source>
</reference>
<sequence>MEDSTPLGKSVEEIERESGNLDPDHQSSGEPRPHLGVIIPPTGLGGAGGTATGTGMGIPMIPIDTDRPKDEDTSS</sequence>
<organism evidence="3 4">
    <name type="scientific">Deinococcus metalli</name>
    <dbReference type="NCBI Taxonomy" id="1141878"/>
    <lineage>
        <taxon>Bacteria</taxon>
        <taxon>Thermotogati</taxon>
        <taxon>Deinococcota</taxon>
        <taxon>Deinococci</taxon>
        <taxon>Deinococcales</taxon>
        <taxon>Deinococcaceae</taxon>
        <taxon>Deinococcus</taxon>
    </lineage>
</organism>
<keyword evidence="5" id="KW-1185">Reference proteome</keyword>
<feature type="compositionally biased region" description="Gly residues" evidence="1">
    <location>
        <begin position="43"/>
        <end position="56"/>
    </location>
</feature>
<dbReference type="AlphaFoldDB" id="A0A7W8KGC6"/>
<dbReference type="EMBL" id="JACHFK010000004">
    <property type="protein sequence ID" value="MBB5376613.1"/>
    <property type="molecule type" value="Genomic_DNA"/>
</dbReference>
<dbReference type="RefSeq" id="WP_184111349.1">
    <property type="nucleotide sequence ID" value="NZ_BNAJ01000004.1"/>
</dbReference>
<dbReference type="Proteomes" id="UP000619376">
    <property type="component" value="Unassembled WGS sequence"/>
</dbReference>
<reference evidence="2" key="4">
    <citation type="submission" date="2024-05" db="EMBL/GenBank/DDBJ databases">
        <authorList>
            <person name="Sun Q."/>
            <person name="Zhou Y."/>
        </authorList>
    </citation>
    <scope>NUCLEOTIDE SEQUENCE</scope>
    <source>
        <strain evidence="2">CGMCC 1.18437</strain>
    </source>
</reference>
<evidence type="ECO:0000313" key="2">
    <source>
        <dbReference type="EMBL" id="GHF42774.1"/>
    </source>
</evidence>
<feature type="region of interest" description="Disordered" evidence="1">
    <location>
        <begin position="1"/>
        <end position="75"/>
    </location>
</feature>
<proteinExistence type="predicted"/>
<reference evidence="3 4" key="3">
    <citation type="submission" date="2020-08" db="EMBL/GenBank/DDBJ databases">
        <title>Genomic Encyclopedia of Type Strains, Phase IV (KMG-IV): sequencing the most valuable type-strain genomes for metagenomic binning, comparative biology and taxonomic classification.</title>
        <authorList>
            <person name="Goeker M."/>
        </authorList>
    </citation>
    <scope>NUCLEOTIDE SEQUENCE [LARGE SCALE GENOMIC DNA]</scope>
    <source>
        <strain evidence="3 4">DSM 27521</strain>
    </source>
</reference>
<comment type="caution">
    <text evidence="3">The sequence shown here is derived from an EMBL/GenBank/DDBJ whole genome shotgun (WGS) entry which is preliminary data.</text>
</comment>
<evidence type="ECO:0000313" key="5">
    <source>
        <dbReference type="Proteomes" id="UP000619376"/>
    </source>
</evidence>
<reference evidence="2" key="1">
    <citation type="journal article" date="2014" name="Int. J. Syst. Evol. Microbiol.">
        <title>Complete genome of a new Firmicutes species belonging to the dominant human colonic microbiota ('Ruminococcus bicirculans') reveals two chromosomes and a selective capacity to utilize plant glucans.</title>
        <authorList>
            <consortium name="NISC Comparative Sequencing Program"/>
            <person name="Wegmann U."/>
            <person name="Louis P."/>
            <person name="Goesmann A."/>
            <person name="Henrissat B."/>
            <person name="Duncan S.H."/>
            <person name="Flint H.J."/>
        </authorList>
    </citation>
    <scope>NUCLEOTIDE SEQUENCE</scope>
    <source>
        <strain evidence="2">CGMCC 1.18437</strain>
    </source>
</reference>